<dbReference type="Gene3D" id="1.20.1600.10">
    <property type="entry name" value="Outer membrane efflux proteins (OEP)"/>
    <property type="match status" value="1"/>
</dbReference>
<dbReference type="InterPro" id="IPR051906">
    <property type="entry name" value="TolC-like"/>
</dbReference>
<dbReference type="RefSeq" id="WP_157299745.1">
    <property type="nucleotide sequence ID" value="NZ_BAAAZB010000010.1"/>
</dbReference>
<dbReference type="GO" id="GO:0015562">
    <property type="term" value="F:efflux transmembrane transporter activity"/>
    <property type="evidence" value="ECO:0007669"/>
    <property type="project" value="InterPro"/>
</dbReference>
<evidence type="ECO:0000256" key="3">
    <source>
        <dbReference type="ARBA" id="ARBA00022448"/>
    </source>
</evidence>
<dbReference type="PANTHER" id="PTHR30026">
    <property type="entry name" value="OUTER MEMBRANE PROTEIN TOLC"/>
    <property type="match status" value="1"/>
</dbReference>
<dbReference type="GO" id="GO:0009279">
    <property type="term" value="C:cell outer membrane"/>
    <property type="evidence" value="ECO:0007669"/>
    <property type="project" value="UniProtKB-SubCell"/>
</dbReference>
<keyword evidence="3" id="KW-0813">Transport</keyword>
<keyword evidence="10" id="KW-1185">Reference proteome</keyword>
<dbReference type="InterPro" id="IPR003423">
    <property type="entry name" value="OMP_efflux"/>
</dbReference>
<evidence type="ECO:0000256" key="4">
    <source>
        <dbReference type="ARBA" id="ARBA00022452"/>
    </source>
</evidence>
<proteinExistence type="inferred from homology"/>
<evidence type="ECO:0000256" key="7">
    <source>
        <dbReference type="ARBA" id="ARBA00023237"/>
    </source>
</evidence>
<dbReference type="OrthoDB" id="921552at2"/>
<dbReference type="GO" id="GO:0015288">
    <property type="term" value="F:porin activity"/>
    <property type="evidence" value="ECO:0007669"/>
    <property type="project" value="TreeGrafter"/>
</dbReference>
<evidence type="ECO:0000313" key="10">
    <source>
        <dbReference type="Proteomes" id="UP000468388"/>
    </source>
</evidence>
<dbReference type="SUPFAM" id="SSF56954">
    <property type="entry name" value="Outer membrane efflux proteins (OEP)"/>
    <property type="match status" value="1"/>
</dbReference>
<organism evidence="9 10">
    <name type="scientific">Chitinophaga oryziterrae</name>
    <dbReference type="NCBI Taxonomy" id="1031224"/>
    <lineage>
        <taxon>Bacteria</taxon>
        <taxon>Pseudomonadati</taxon>
        <taxon>Bacteroidota</taxon>
        <taxon>Chitinophagia</taxon>
        <taxon>Chitinophagales</taxon>
        <taxon>Chitinophagaceae</taxon>
        <taxon>Chitinophaga</taxon>
    </lineage>
</organism>
<comment type="similarity">
    <text evidence="2">Belongs to the outer membrane factor (OMF) (TC 1.B.17) family.</text>
</comment>
<evidence type="ECO:0000256" key="8">
    <source>
        <dbReference type="SAM" id="SignalP"/>
    </source>
</evidence>
<evidence type="ECO:0000256" key="5">
    <source>
        <dbReference type="ARBA" id="ARBA00022692"/>
    </source>
</evidence>
<keyword evidence="6" id="KW-0472">Membrane</keyword>
<evidence type="ECO:0000256" key="1">
    <source>
        <dbReference type="ARBA" id="ARBA00004442"/>
    </source>
</evidence>
<feature type="chain" id="PRO_5027036585" description="TolC family protein" evidence="8">
    <location>
        <begin position="22"/>
        <end position="436"/>
    </location>
</feature>
<gene>
    <name evidence="9" type="ORF">GO495_11120</name>
</gene>
<feature type="signal peptide" evidence="8">
    <location>
        <begin position="1"/>
        <end position="21"/>
    </location>
</feature>
<keyword evidence="7" id="KW-0998">Cell outer membrane</keyword>
<reference evidence="9 10" key="1">
    <citation type="submission" date="2019-12" db="EMBL/GenBank/DDBJ databases">
        <title>The draft genomic sequence of strain Chitinophaga oryziterrae JCM 16595.</title>
        <authorList>
            <person name="Zhang X."/>
        </authorList>
    </citation>
    <scope>NUCLEOTIDE SEQUENCE [LARGE SCALE GENOMIC DNA]</scope>
    <source>
        <strain evidence="9 10">JCM 16595</strain>
    </source>
</reference>
<dbReference type="PANTHER" id="PTHR30026:SF20">
    <property type="entry name" value="OUTER MEMBRANE PROTEIN TOLC"/>
    <property type="match status" value="1"/>
</dbReference>
<keyword evidence="8" id="KW-0732">Signal</keyword>
<evidence type="ECO:0000256" key="2">
    <source>
        <dbReference type="ARBA" id="ARBA00007613"/>
    </source>
</evidence>
<accession>A0A6N8J867</accession>
<name>A0A6N8J867_9BACT</name>
<evidence type="ECO:0000256" key="6">
    <source>
        <dbReference type="ARBA" id="ARBA00023136"/>
    </source>
</evidence>
<dbReference type="AlphaFoldDB" id="A0A6N8J867"/>
<evidence type="ECO:0000313" key="9">
    <source>
        <dbReference type="EMBL" id="MVT41134.1"/>
    </source>
</evidence>
<keyword evidence="4" id="KW-1134">Transmembrane beta strand</keyword>
<keyword evidence="5" id="KW-0812">Transmembrane</keyword>
<evidence type="ECO:0008006" key="11">
    <source>
        <dbReference type="Google" id="ProtNLM"/>
    </source>
</evidence>
<dbReference type="GO" id="GO:1990281">
    <property type="term" value="C:efflux pump complex"/>
    <property type="evidence" value="ECO:0007669"/>
    <property type="project" value="TreeGrafter"/>
</dbReference>
<comment type="subcellular location">
    <subcellularLocation>
        <location evidence="1">Cell outer membrane</location>
    </subcellularLocation>
</comment>
<protein>
    <recommendedName>
        <fullName evidence="11">TolC family protein</fullName>
    </recommendedName>
</protein>
<dbReference type="EMBL" id="WRXO01000002">
    <property type="protein sequence ID" value="MVT41134.1"/>
    <property type="molecule type" value="Genomic_DNA"/>
</dbReference>
<comment type="caution">
    <text evidence="9">The sequence shown here is derived from an EMBL/GenBank/DDBJ whole genome shotgun (WGS) entry which is preliminary data.</text>
</comment>
<dbReference type="Pfam" id="PF02321">
    <property type="entry name" value="OEP"/>
    <property type="match status" value="1"/>
</dbReference>
<sequence>MPNKIYGLIVLLCLSTQSATAQVSFSSLQQVWDYADKHNIQIQTAAANKLITGKQVKQAYGSLYPTISANGAFTDNLKIQSTLIPANLFNPSIPAGTYTEATFGRQYIYNGNIAAQMDLINTQDWFNIKSAKYNDEIAALNIEVTKKDLYEQLANAYYTLALLNEAEKLSAENVKTATGIYTIVQNKFNDGQVSEITLNTATINKEKAAKNLEMATQNKRVQLNGLKLLLNIPDSIAIAEKTAVIIADTATFADDPAVQLAEVQLLLSKNEWKSSKAAFAPTLSAIYQYNAQISGDEFLKFGNSNSQPQEYVGLRLSIPLFSGNTRNYQVQKAKVDLTLKQQQFEAARLQSAINNQSVVIQYNTAFHAFENSKNILSLYQKNDFHAGMRANEGIIPLDERLKYYDDLVTNQQEYLQSMSDFFIQQYRLQIRQINFK</sequence>
<dbReference type="Proteomes" id="UP000468388">
    <property type="component" value="Unassembled WGS sequence"/>
</dbReference>